<sequence length="151" mass="17329">MLGLGEKKLKRRKNMDTTDFGFGGGARPDKIMKVAKYHEHEKTEEVNVSELARNMLGAGNNVVEQYIRGKDLPHFQCSIGTPDFITLEQNIADYFSKYNTDCVKRFAKEAIEKIAFRVKNLAKELGIEPAKFDHLEWNNVALEIPRKDREL</sequence>
<gene>
    <name evidence="1" type="ORF">A2924_03180</name>
</gene>
<accession>A0A1F5X0D9</accession>
<evidence type="ECO:0000313" key="1">
    <source>
        <dbReference type="EMBL" id="OGF81378.1"/>
    </source>
</evidence>
<reference evidence="1 2" key="1">
    <citation type="journal article" date="2016" name="Nat. Commun.">
        <title>Thousands of microbial genomes shed light on interconnected biogeochemical processes in an aquifer system.</title>
        <authorList>
            <person name="Anantharaman K."/>
            <person name="Brown C.T."/>
            <person name="Hug L.A."/>
            <person name="Sharon I."/>
            <person name="Castelle C.J."/>
            <person name="Probst A.J."/>
            <person name="Thomas B.C."/>
            <person name="Singh A."/>
            <person name="Wilkins M.J."/>
            <person name="Karaoz U."/>
            <person name="Brodie E.L."/>
            <person name="Williams K.H."/>
            <person name="Hubbard S.S."/>
            <person name="Banfield J.F."/>
        </authorList>
    </citation>
    <scope>NUCLEOTIDE SEQUENCE [LARGE SCALE GENOMIC DNA]</scope>
</reference>
<comment type="caution">
    <text evidence="1">The sequence shown here is derived from an EMBL/GenBank/DDBJ whole genome shotgun (WGS) entry which is preliminary data.</text>
</comment>
<organism evidence="1 2">
    <name type="scientific">Candidatus Giovannonibacteria bacterium RIFCSPLOWO2_01_FULL_44_16</name>
    <dbReference type="NCBI Taxonomy" id="1798348"/>
    <lineage>
        <taxon>Bacteria</taxon>
        <taxon>Candidatus Giovannoniibacteriota</taxon>
    </lineage>
</organism>
<evidence type="ECO:0000313" key="2">
    <source>
        <dbReference type="Proteomes" id="UP000178046"/>
    </source>
</evidence>
<name>A0A1F5X0D9_9BACT</name>
<proteinExistence type="predicted"/>
<dbReference type="Proteomes" id="UP000178046">
    <property type="component" value="Unassembled WGS sequence"/>
</dbReference>
<dbReference type="AlphaFoldDB" id="A0A1F5X0D9"/>
<protein>
    <submittedName>
        <fullName evidence="1">Uncharacterized protein</fullName>
    </submittedName>
</protein>
<dbReference type="EMBL" id="MFIA01000042">
    <property type="protein sequence ID" value="OGF81378.1"/>
    <property type="molecule type" value="Genomic_DNA"/>
</dbReference>